<evidence type="ECO:0000256" key="5">
    <source>
        <dbReference type="ARBA" id="ARBA00023186"/>
    </source>
</evidence>
<evidence type="ECO:0000313" key="9">
    <source>
        <dbReference type="Proteomes" id="UP000199229"/>
    </source>
</evidence>
<dbReference type="GO" id="GO:0005737">
    <property type="term" value="C:cytoplasm"/>
    <property type="evidence" value="ECO:0007669"/>
    <property type="project" value="UniProtKB-SubCell"/>
</dbReference>
<dbReference type="RefSeq" id="WP_091971359.1">
    <property type="nucleotide sequence ID" value="NZ_FOPM01000009.1"/>
</dbReference>
<accession>A0A1I2U890</accession>
<dbReference type="SUPFAM" id="SSF54611">
    <property type="entry name" value="SecB-like"/>
    <property type="match status" value="1"/>
</dbReference>
<comment type="similarity">
    <text evidence="1 6">Belongs to the SecB family.</text>
</comment>
<comment type="subunit">
    <text evidence="6">Homotetramer, a dimer of dimers. One homotetramer interacts with 1 SecA dimer.</text>
</comment>
<organism evidence="8 9">
    <name type="scientific">Methylobacterium gossipiicola</name>
    <dbReference type="NCBI Taxonomy" id="582675"/>
    <lineage>
        <taxon>Bacteria</taxon>
        <taxon>Pseudomonadati</taxon>
        <taxon>Pseudomonadota</taxon>
        <taxon>Alphaproteobacteria</taxon>
        <taxon>Hyphomicrobiales</taxon>
        <taxon>Methylobacteriaceae</taxon>
        <taxon>Methylobacterium</taxon>
    </lineage>
</organism>
<keyword evidence="2 6" id="KW-0813">Transport</keyword>
<name>A0A1I2U890_9HYPH</name>
<evidence type="ECO:0000313" key="8">
    <source>
        <dbReference type="EMBL" id="SFG72609.1"/>
    </source>
</evidence>
<proteinExistence type="inferred from homology"/>
<dbReference type="InterPro" id="IPR003708">
    <property type="entry name" value="SecB"/>
</dbReference>
<evidence type="ECO:0000256" key="3">
    <source>
        <dbReference type="ARBA" id="ARBA00022927"/>
    </source>
</evidence>
<dbReference type="NCBIfam" id="TIGR00809">
    <property type="entry name" value="secB"/>
    <property type="match status" value="1"/>
</dbReference>
<feature type="compositionally biased region" description="Polar residues" evidence="7">
    <location>
        <begin position="1"/>
        <end position="19"/>
    </location>
</feature>
<evidence type="ECO:0000256" key="1">
    <source>
        <dbReference type="ARBA" id="ARBA00009990"/>
    </source>
</evidence>
<reference evidence="9" key="1">
    <citation type="submission" date="2016-10" db="EMBL/GenBank/DDBJ databases">
        <authorList>
            <person name="Varghese N."/>
            <person name="Submissions S."/>
        </authorList>
    </citation>
    <scope>NUCLEOTIDE SEQUENCE [LARGE SCALE GENOMIC DNA]</scope>
    <source>
        <strain evidence="9">Gh-105</strain>
    </source>
</reference>
<dbReference type="OrthoDB" id="9795145at2"/>
<dbReference type="GO" id="GO:0015031">
    <property type="term" value="P:protein transport"/>
    <property type="evidence" value="ECO:0007669"/>
    <property type="project" value="UniProtKB-UniRule"/>
</dbReference>
<dbReference type="STRING" id="582675.SAMN05192565_10934"/>
<dbReference type="AlphaFoldDB" id="A0A1I2U890"/>
<keyword evidence="9" id="KW-1185">Reference proteome</keyword>
<dbReference type="InterPro" id="IPR035958">
    <property type="entry name" value="SecB-like_sf"/>
</dbReference>
<keyword evidence="5 6" id="KW-0143">Chaperone</keyword>
<keyword evidence="3 6" id="KW-0653">Protein transport</keyword>
<feature type="region of interest" description="Disordered" evidence="7">
    <location>
        <begin position="1"/>
        <end position="21"/>
    </location>
</feature>
<evidence type="ECO:0000256" key="2">
    <source>
        <dbReference type="ARBA" id="ARBA00022448"/>
    </source>
</evidence>
<dbReference type="Pfam" id="PF02556">
    <property type="entry name" value="SecB"/>
    <property type="match status" value="1"/>
</dbReference>
<evidence type="ECO:0000256" key="6">
    <source>
        <dbReference type="HAMAP-Rule" id="MF_00821"/>
    </source>
</evidence>
<dbReference type="HAMAP" id="MF_00821">
    <property type="entry name" value="SecB"/>
    <property type="match status" value="1"/>
</dbReference>
<dbReference type="GO" id="GO:0006457">
    <property type="term" value="P:protein folding"/>
    <property type="evidence" value="ECO:0007669"/>
    <property type="project" value="UniProtKB-UniRule"/>
</dbReference>
<dbReference type="Proteomes" id="UP000199229">
    <property type="component" value="Unassembled WGS sequence"/>
</dbReference>
<dbReference type="PANTHER" id="PTHR36918">
    <property type="match status" value="1"/>
</dbReference>
<evidence type="ECO:0000256" key="7">
    <source>
        <dbReference type="SAM" id="MobiDB-lite"/>
    </source>
</evidence>
<keyword evidence="4 6" id="KW-0811">Translocation</keyword>
<dbReference type="Gene3D" id="3.10.420.10">
    <property type="entry name" value="SecB-like"/>
    <property type="match status" value="1"/>
</dbReference>
<evidence type="ECO:0000256" key="4">
    <source>
        <dbReference type="ARBA" id="ARBA00023010"/>
    </source>
</evidence>
<dbReference type="PANTHER" id="PTHR36918:SF1">
    <property type="entry name" value="PROTEIN-EXPORT PROTEIN SECB"/>
    <property type="match status" value="1"/>
</dbReference>
<dbReference type="PRINTS" id="PR01594">
    <property type="entry name" value="SECBCHAPRONE"/>
</dbReference>
<keyword evidence="6" id="KW-0963">Cytoplasm</keyword>
<comment type="subcellular location">
    <subcellularLocation>
        <location evidence="6">Cytoplasm</location>
    </subcellularLocation>
</comment>
<dbReference type="NCBIfam" id="NF004392">
    <property type="entry name" value="PRK05751.1-3"/>
    <property type="match status" value="1"/>
</dbReference>
<dbReference type="GO" id="GO:0051262">
    <property type="term" value="P:protein tetramerization"/>
    <property type="evidence" value="ECO:0007669"/>
    <property type="project" value="InterPro"/>
</dbReference>
<protein>
    <recommendedName>
        <fullName evidence="6">Protein-export protein SecB</fullName>
    </recommendedName>
</protein>
<gene>
    <name evidence="6" type="primary">secB</name>
    <name evidence="8" type="ORF">SAMN05192565_10934</name>
</gene>
<sequence>MANSSAPNGNGGATAQTEDQLPAINALGQYAKDLSFENPNAPRSLQPQETAPQINIQVNVNARQVAEEDFEVELTLEGDAKTNGEVLFAFELTYAGIFRMRNIPQDQLHPAVMIECPRLLFPFARQIVAEAVRNGGFPPLYIDPIDFVGLYRQKAMEAQAQEGAPGPLAS</sequence>
<dbReference type="EMBL" id="FOPM01000009">
    <property type="protein sequence ID" value="SFG72609.1"/>
    <property type="molecule type" value="Genomic_DNA"/>
</dbReference>
<comment type="function">
    <text evidence="6">One of the proteins required for the normal export of preproteins out of the cell cytoplasm. It is a molecular chaperone that binds to a subset of precursor proteins, maintaining them in a translocation-competent state. It also specifically binds to its receptor SecA.</text>
</comment>
<dbReference type="GO" id="GO:0051082">
    <property type="term" value="F:unfolded protein binding"/>
    <property type="evidence" value="ECO:0007669"/>
    <property type="project" value="InterPro"/>
</dbReference>